<dbReference type="EMBL" id="LK932525">
    <property type="protein sequence ID" value="CDS88982.1"/>
    <property type="molecule type" value="Genomic_DNA"/>
</dbReference>
<keyword evidence="1" id="KW-0704">Schiff base</keyword>
<dbReference type="InterPro" id="IPR013785">
    <property type="entry name" value="Aldolase_TIM"/>
</dbReference>
<dbReference type="EC" id="2.2.1.2" evidence="2"/>
<evidence type="ECO:0000313" key="4">
    <source>
        <dbReference type="EMBL" id="CDT49350.1"/>
    </source>
</evidence>
<name>A0A069AL78_CLODI</name>
<reference evidence="2" key="1">
    <citation type="submission" date="2014-07" db="EMBL/GenBank/DDBJ databases">
        <authorList>
            <person name="Monot Marc"/>
        </authorList>
    </citation>
    <scope>NUCLEOTIDE SEQUENCE</scope>
    <source>
        <strain evidence="4">7032989</strain>
        <strain evidence="3">7032994</strain>
    </source>
</reference>
<protein>
    <submittedName>
        <fullName evidence="3">Putative fructose-6-phosphate aldolase</fullName>
    </submittedName>
    <submittedName>
        <fullName evidence="2">Transaldolase</fullName>
        <ecNumber evidence="2">2.2.1.2</ecNumber>
    </submittedName>
</protein>
<sequence>MKYLIDSANLDEIQKCLKYGFKGITANPSMYLKEKVNFHEFIETCANLNPEILTAEVIGNNLYELINSCDKILNINKNTIIKINFSEVGLELINILNSKGIKTACTLIFNVNQASLAINAGADYLFPFIGRNDENGNDGIKSLTEICNLISINGYNTKVVAASIKNVFHLTQASLCGCDYAAVTYDLFKKASFNQLTIDGANTFERDWSKVNK</sequence>
<dbReference type="InterPro" id="IPR001585">
    <property type="entry name" value="TAL/FSA"/>
</dbReference>
<dbReference type="Pfam" id="PF00923">
    <property type="entry name" value="TAL_FSA"/>
    <property type="match status" value="1"/>
</dbReference>
<keyword evidence="2" id="KW-0808">Transferase</keyword>
<dbReference type="PANTHER" id="PTHR10683:SF36">
    <property type="entry name" value="TRANSALDOLASE"/>
    <property type="match status" value="1"/>
</dbReference>
<dbReference type="EMBL" id="LK932411">
    <property type="protein sequence ID" value="CDS89617.1"/>
    <property type="molecule type" value="Genomic_DNA"/>
</dbReference>
<dbReference type="Gene3D" id="3.20.20.70">
    <property type="entry name" value="Aldolase class I"/>
    <property type="match status" value="1"/>
</dbReference>
<dbReference type="RefSeq" id="WP_021367228.1">
    <property type="nucleotide sequence ID" value="NZ_BBYB01000112.1"/>
</dbReference>
<dbReference type="SUPFAM" id="SSF51569">
    <property type="entry name" value="Aldolase"/>
    <property type="match status" value="1"/>
</dbReference>
<evidence type="ECO:0000313" key="2">
    <source>
        <dbReference type="EMBL" id="CDS88982.1"/>
    </source>
</evidence>
<dbReference type="AlphaFoldDB" id="A0A069AL78"/>
<evidence type="ECO:0000313" key="3">
    <source>
        <dbReference type="EMBL" id="CDS89617.1"/>
    </source>
</evidence>
<proteinExistence type="predicted"/>
<accession>A0A069AL78</accession>
<dbReference type="GO" id="GO:0004801">
    <property type="term" value="F:transaldolase activity"/>
    <property type="evidence" value="ECO:0007669"/>
    <property type="project" value="UniProtKB-EC"/>
</dbReference>
<dbReference type="PANTHER" id="PTHR10683">
    <property type="entry name" value="TRANSALDOLASE"/>
    <property type="match status" value="1"/>
</dbReference>
<evidence type="ECO:0000256" key="1">
    <source>
        <dbReference type="ARBA" id="ARBA00023270"/>
    </source>
</evidence>
<dbReference type="EMBL" id="LK933194">
    <property type="protein sequence ID" value="CDT49350.1"/>
    <property type="molecule type" value="Genomic_DNA"/>
</dbReference>
<dbReference type="GO" id="GO:0005975">
    <property type="term" value="P:carbohydrate metabolic process"/>
    <property type="evidence" value="ECO:0007669"/>
    <property type="project" value="InterPro"/>
</dbReference>
<gene>
    <name evidence="4" type="ORF">BN1095_510018</name>
    <name evidence="2" type="ORF">BN1096_700278</name>
    <name evidence="3" type="ORF">BN1097_710276</name>
</gene>
<organism evidence="2">
    <name type="scientific">Clostridioides difficile</name>
    <name type="common">Peptoclostridium difficile</name>
    <dbReference type="NCBI Taxonomy" id="1496"/>
    <lineage>
        <taxon>Bacteria</taxon>
        <taxon>Bacillati</taxon>
        <taxon>Bacillota</taxon>
        <taxon>Clostridia</taxon>
        <taxon>Peptostreptococcales</taxon>
        <taxon>Peptostreptococcaceae</taxon>
        <taxon>Clostridioides</taxon>
    </lineage>
</organism>